<dbReference type="Proteomes" id="UP000632273">
    <property type="component" value="Unassembled WGS sequence"/>
</dbReference>
<dbReference type="Gene3D" id="2.40.160.130">
    <property type="entry name" value="Capsule assembly protein Wzi"/>
    <property type="match status" value="1"/>
</dbReference>
<keyword evidence="3" id="KW-1185">Reference proteome</keyword>
<protein>
    <recommendedName>
        <fullName evidence="4">Capsule assembly Wzi family protein</fullName>
    </recommendedName>
</protein>
<reference evidence="3" key="1">
    <citation type="journal article" date="2019" name="Int. J. Syst. Evol. Microbiol.">
        <title>The Global Catalogue of Microorganisms (GCM) 10K type strain sequencing project: providing services to taxonomists for standard genome sequencing and annotation.</title>
        <authorList>
            <consortium name="The Broad Institute Genomics Platform"/>
            <consortium name="The Broad Institute Genome Sequencing Center for Infectious Disease"/>
            <person name="Wu L."/>
            <person name="Ma J."/>
        </authorList>
    </citation>
    <scope>NUCLEOTIDE SEQUENCE [LARGE SCALE GENOMIC DNA]</scope>
    <source>
        <strain evidence="3">CGMCC 1.15197</strain>
    </source>
</reference>
<comment type="caution">
    <text evidence="2">The sequence shown here is derived from an EMBL/GenBank/DDBJ whole genome shotgun (WGS) entry which is preliminary data.</text>
</comment>
<organism evidence="2 3">
    <name type="scientific">Hymenobacter cavernae</name>
    <dbReference type="NCBI Taxonomy" id="2044852"/>
    <lineage>
        <taxon>Bacteria</taxon>
        <taxon>Pseudomonadati</taxon>
        <taxon>Bacteroidota</taxon>
        <taxon>Cytophagia</taxon>
        <taxon>Cytophagales</taxon>
        <taxon>Hymenobacteraceae</taxon>
        <taxon>Hymenobacter</taxon>
    </lineage>
</organism>
<keyword evidence="1" id="KW-0732">Signal</keyword>
<dbReference type="RefSeq" id="WP_188812935.1">
    <property type="nucleotide sequence ID" value="NZ_BMHT01000002.1"/>
</dbReference>
<name>A0ABQ1TY58_9BACT</name>
<feature type="signal peptide" evidence="1">
    <location>
        <begin position="1"/>
        <end position="20"/>
    </location>
</feature>
<feature type="chain" id="PRO_5046454841" description="Capsule assembly Wzi family protein" evidence="1">
    <location>
        <begin position="21"/>
        <end position="619"/>
    </location>
</feature>
<dbReference type="InterPro" id="IPR038636">
    <property type="entry name" value="Wzi_sf"/>
</dbReference>
<sequence length="619" mass="70670">MKKFLLLFGALGLLAEGAAAQTTPPDGPTWLVFDKTAPKKSAPAPAPKTTQGATYVPLDQDVYRLIDRYAIKYGPDTLHDPHTSVRPYSRVSVARLALRMMQEDSTTKASLSAADRFNAGFLLRDNWNYTPQDSALGQNQSQRPLLKHFYRNQSDLFHVATPDFTLRVNPVLLLQAGKDNEIGGLRYTNTRGIQVEGTIDQRLGFYTFLADNQMAVPGYVQRRIQRDQIVPHEGYWKYFKTQNGSQYDFFSARGYVTYAATKHINVQLGHDRNFIGNGYRSLILSDYSTPYFFLKLNTRVWKLNYQNLFAEMTASRNYGANNITPDTLFQKKYFALHHLSLDVTPNFNIGVFESEVFARRKGGFELQYLNPIIFYRAIEQQLGSQDNAILGLDFKWNIKHRAQLYGQLVLDEFVLSQIRARNGWWANKQAVQLGGKFIDLAGVPNLDIQGEFNYIRPYTYQHEDQYRNYQHYQQPLAHPMGANLYELLGIISYQPQVLPRLNLVAKAIYTVQGQDLPTVPSYPNIGSNYGSNVLYPYTIRPTDADGNLIEYGYRVGDGNKTKLLHTDFTATYQVRQSVWLDAKLIARHQTSALPTGVKTNEVFATLALRWNIAQRLHEF</sequence>
<evidence type="ECO:0000313" key="3">
    <source>
        <dbReference type="Proteomes" id="UP000632273"/>
    </source>
</evidence>
<proteinExistence type="predicted"/>
<accession>A0ABQ1TY58</accession>
<evidence type="ECO:0000313" key="2">
    <source>
        <dbReference type="EMBL" id="GGF05886.1"/>
    </source>
</evidence>
<gene>
    <name evidence="2" type="ORF">GCM10011383_16270</name>
</gene>
<evidence type="ECO:0008006" key="4">
    <source>
        <dbReference type="Google" id="ProtNLM"/>
    </source>
</evidence>
<dbReference type="EMBL" id="BMHT01000002">
    <property type="protein sequence ID" value="GGF05886.1"/>
    <property type="molecule type" value="Genomic_DNA"/>
</dbReference>
<evidence type="ECO:0000256" key="1">
    <source>
        <dbReference type="SAM" id="SignalP"/>
    </source>
</evidence>